<feature type="compositionally biased region" description="Low complexity" evidence="1">
    <location>
        <begin position="61"/>
        <end position="76"/>
    </location>
</feature>
<gene>
    <name evidence="2" type="ordered locus">HQ_1304A</name>
</gene>
<dbReference type="GeneID" id="4192240"/>
<keyword evidence="3" id="KW-1185">Reference proteome</keyword>
<dbReference type="AlphaFoldDB" id="Q18KL3"/>
<dbReference type="GO" id="GO:0000166">
    <property type="term" value="F:nucleotide binding"/>
    <property type="evidence" value="ECO:0007669"/>
    <property type="project" value="InterPro"/>
</dbReference>
<dbReference type="InterPro" id="IPR010995">
    <property type="entry name" value="DNA_repair_Rad51/TF_NusA_a-hlx"/>
</dbReference>
<dbReference type="eggNOG" id="arCOG12015">
    <property type="taxonomic scope" value="Archaea"/>
</dbReference>
<reference evidence="2 3" key="1">
    <citation type="journal article" date="2006" name="BMC Genomics">
        <title>The genome of the square archaeon Haloquadratum walsbyi: life at the limits of water activity.</title>
        <authorList>
            <person name="Bolhuis H.H."/>
            <person name="Palm P.P."/>
            <person name="Wende A.W."/>
            <person name="Falb M.M."/>
            <person name="Rampp M.M."/>
            <person name="Rodriguez-Valera F.F."/>
            <person name="Pfeiffer F.F."/>
            <person name="Oesterhelt D.D."/>
        </authorList>
    </citation>
    <scope>NUCLEOTIDE SEQUENCE [LARGE SCALE GENOMIC DNA]</scope>
    <source>
        <strain evidence="3">DSM 16790 / HBSQ001</strain>
    </source>
</reference>
<dbReference type="Gene3D" id="1.10.150.20">
    <property type="entry name" value="5' to 3' exonuclease, C-terminal subdomain"/>
    <property type="match status" value="1"/>
</dbReference>
<evidence type="ECO:0000256" key="1">
    <source>
        <dbReference type="SAM" id="MobiDB-lite"/>
    </source>
</evidence>
<accession>Q18KL3</accession>
<evidence type="ECO:0000313" key="2">
    <source>
        <dbReference type="EMBL" id="CAJ51433.1"/>
    </source>
</evidence>
<sequence length="214" mass="24264">MTKDTRRDRIWRIALTTDGFTKQYIEDQVDASSRTVHDVLKTMVDYRFLKQKTQYRKVEQGSSGSTSTSTSISTSTKQDVTVYHPLDIRPTPPEPGFEDDIPSENIFSSGATLDANADMFTGVGEKRLRKLEMERLVTLNDILDASINEIAEVDGFGEQTAKTLKITTIEAAINKLDMSEEDLRELSVSEHEDMFNIREEYAEELKQNLNSTLL</sequence>
<dbReference type="EMBL" id="AM180088">
    <property type="protein sequence ID" value="CAJ51433.1"/>
    <property type="molecule type" value="Genomic_DNA"/>
</dbReference>
<proteinExistence type="predicted"/>
<dbReference type="Proteomes" id="UP000001975">
    <property type="component" value="Chromosome"/>
</dbReference>
<organism evidence="2 3">
    <name type="scientific">Haloquadratum walsbyi (strain DSM 16790 / HBSQ001)</name>
    <dbReference type="NCBI Taxonomy" id="362976"/>
    <lineage>
        <taxon>Archaea</taxon>
        <taxon>Methanobacteriati</taxon>
        <taxon>Methanobacteriota</taxon>
        <taxon>Stenosarchaea group</taxon>
        <taxon>Halobacteria</taxon>
        <taxon>Halobacteriales</taxon>
        <taxon>Haloferacaceae</taxon>
        <taxon>Haloquadratum</taxon>
    </lineage>
</organism>
<dbReference type="HOGENOM" id="CLU_1307809_0_0_2"/>
<name>Q18KL3_HALWD</name>
<protein>
    <submittedName>
        <fullName evidence="2">Uncharacterized protein</fullName>
    </submittedName>
</protein>
<dbReference type="RefSeq" id="WP_011570592.1">
    <property type="nucleotide sequence ID" value="NC_008212.1"/>
</dbReference>
<feature type="region of interest" description="Disordered" evidence="1">
    <location>
        <begin position="57"/>
        <end position="101"/>
    </location>
</feature>
<dbReference type="SUPFAM" id="SSF47794">
    <property type="entry name" value="Rad51 N-terminal domain-like"/>
    <property type="match status" value="1"/>
</dbReference>
<dbReference type="KEGG" id="hwa:HQ_1304A"/>
<evidence type="ECO:0000313" key="3">
    <source>
        <dbReference type="Proteomes" id="UP000001975"/>
    </source>
</evidence>